<dbReference type="InterPro" id="IPR003961">
    <property type="entry name" value="FN3_dom"/>
</dbReference>
<dbReference type="RefSeq" id="WP_308350921.1">
    <property type="nucleotide sequence ID" value="NZ_CP129971.1"/>
</dbReference>
<dbReference type="Gene3D" id="2.60.40.10">
    <property type="entry name" value="Immunoglobulins"/>
    <property type="match status" value="3"/>
</dbReference>
<dbReference type="InterPro" id="IPR013783">
    <property type="entry name" value="Ig-like_fold"/>
</dbReference>
<gene>
    <name evidence="3" type="ORF">QYS49_34330</name>
</gene>
<evidence type="ECO:0000259" key="2">
    <source>
        <dbReference type="PROSITE" id="PS50853"/>
    </source>
</evidence>
<dbReference type="PROSITE" id="PS50853">
    <property type="entry name" value="FN3"/>
    <property type="match status" value="1"/>
</dbReference>
<sequence>MKEVIKKIVVVFLISIGINMSAFAQDNPKVELIANYDSLENSILLRWAPNTSNLWMLAMEKGYTLEKFVYQKDGKLLSPPLQKIILSDKITPQPLNEWEQLALKNDYAAIAAQSIYGEYLEFDEVDNDIFSIVNKSKEQDARFSMTLFSADQSTAVADKAGLFFRDQNVQKDERYLYRIYANVQDSIIKADTGLIYYGPKDFTPLPQPIIRSSTQEDGMIQLYWLKAPYHNVFTNYIVQRTQDLNSGFKAVNKLPVLNTSSGPKKRNNYGVFVDTTQLSGTVYYRIIGEDAFGIKSEPSDTLEVKIMPDFEMPMPQIDTIYNDKEGKVFVNYSLKNDTQYIDKIFFERSDKADGKYKLIESDSILNHRNFIDKQPLRNNYYRIGVAAFDKMQYSMPSLFNLMDSIPPSTPSFKSYSLKDSTLTLKWNANSEKDLAGYRIYKSHYKNQEPSLVAEVENLDTQIQFVEKQDFINTGRFYYLVAVDKVGNSSKLSKAFKITLADKIPPSPPVIRDVNQHKNRIELSWILSSSTDVKNYLIYRKQSNYNNYELVGMTDHTHHSFIDEVSFKKNQNLFYRLVVIDSSGNENYTKAYSFNYVKPKNITPDYFIDVTEDIVRIDWDFQSSENSEFSKVKIYIKSEEGYRLYREKNIELENFSFEMKKIKKEDIKVIFI</sequence>
<dbReference type="Proteomes" id="UP001230496">
    <property type="component" value="Chromosome"/>
</dbReference>
<evidence type="ECO:0000256" key="1">
    <source>
        <dbReference type="SAM" id="SignalP"/>
    </source>
</evidence>
<dbReference type="KEGG" id="msaa:QYS49_34330"/>
<feature type="chain" id="PRO_5041396066" description="Fibronectin type-III domain-containing protein" evidence="1">
    <location>
        <begin position="25"/>
        <end position="671"/>
    </location>
</feature>
<name>A0AA51NCP8_9BACT</name>
<feature type="domain" description="Fibronectin type-III" evidence="2">
    <location>
        <begin position="406"/>
        <end position="502"/>
    </location>
</feature>
<dbReference type="EMBL" id="CP129971">
    <property type="protein sequence ID" value="WMN12695.1"/>
    <property type="molecule type" value="Genomic_DNA"/>
</dbReference>
<keyword evidence="4" id="KW-1185">Reference proteome</keyword>
<reference evidence="3 4" key="1">
    <citation type="submission" date="2023-08" db="EMBL/GenBank/DDBJ databases">
        <title>Comparative genomics and taxonomic characterization of three novel marine species of genus Marivirga.</title>
        <authorList>
            <person name="Muhammad N."/>
            <person name="Kim S.-G."/>
        </authorList>
    </citation>
    <scope>NUCLEOTIDE SEQUENCE [LARGE SCALE GENOMIC DNA]</scope>
    <source>
        <strain evidence="3 4">BDSF4-3</strain>
    </source>
</reference>
<evidence type="ECO:0000313" key="4">
    <source>
        <dbReference type="Proteomes" id="UP001230496"/>
    </source>
</evidence>
<keyword evidence="1" id="KW-0732">Signal</keyword>
<feature type="signal peptide" evidence="1">
    <location>
        <begin position="1"/>
        <end position="24"/>
    </location>
</feature>
<accession>A0AA51NCP8</accession>
<protein>
    <recommendedName>
        <fullName evidence="2">Fibronectin type-III domain-containing protein</fullName>
    </recommendedName>
</protein>
<dbReference type="InterPro" id="IPR036116">
    <property type="entry name" value="FN3_sf"/>
</dbReference>
<proteinExistence type="predicted"/>
<organism evidence="3 4">
    <name type="scientific">Marivirga salinarum</name>
    <dbReference type="NCBI Taxonomy" id="3059078"/>
    <lineage>
        <taxon>Bacteria</taxon>
        <taxon>Pseudomonadati</taxon>
        <taxon>Bacteroidota</taxon>
        <taxon>Cytophagia</taxon>
        <taxon>Cytophagales</taxon>
        <taxon>Marivirgaceae</taxon>
        <taxon>Marivirga</taxon>
    </lineage>
</organism>
<dbReference type="SUPFAM" id="SSF49265">
    <property type="entry name" value="Fibronectin type III"/>
    <property type="match status" value="1"/>
</dbReference>
<evidence type="ECO:0000313" key="3">
    <source>
        <dbReference type="EMBL" id="WMN12695.1"/>
    </source>
</evidence>
<dbReference type="AlphaFoldDB" id="A0AA51NCP8"/>